<evidence type="ECO:0000256" key="5">
    <source>
        <dbReference type="ARBA" id="ARBA00023228"/>
    </source>
</evidence>
<gene>
    <name evidence="6" type="ORF">LSH36_879g00081</name>
</gene>
<evidence type="ECO:0000313" key="7">
    <source>
        <dbReference type="Proteomes" id="UP001208570"/>
    </source>
</evidence>
<proteinExistence type="inferred from homology"/>
<name>A0AAD9IYW6_9ANNE</name>
<organism evidence="6 7">
    <name type="scientific">Paralvinella palmiformis</name>
    <dbReference type="NCBI Taxonomy" id="53620"/>
    <lineage>
        <taxon>Eukaryota</taxon>
        <taxon>Metazoa</taxon>
        <taxon>Spiralia</taxon>
        <taxon>Lophotrochozoa</taxon>
        <taxon>Annelida</taxon>
        <taxon>Polychaeta</taxon>
        <taxon>Sedentaria</taxon>
        <taxon>Canalipalpata</taxon>
        <taxon>Terebellida</taxon>
        <taxon>Terebelliformia</taxon>
        <taxon>Alvinellidae</taxon>
        <taxon>Paralvinella</taxon>
    </lineage>
</organism>
<dbReference type="Proteomes" id="UP001208570">
    <property type="component" value="Unassembled WGS sequence"/>
</dbReference>
<comment type="caution">
    <text evidence="6">The sequence shown here is derived from an EMBL/GenBank/DDBJ whole genome shotgun (WGS) entry which is preliminary data.</text>
</comment>
<dbReference type="Pfam" id="PF16088">
    <property type="entry name" value="BORCS7"/>
    <property type="match status" value="1"/>
</dbReference>
<accession>A0AAD9IYW6</accession>
<dbReference type="PANTHER" id="PTHR31397">
    <property type="entry name" value="BLOC-1-RELATED COMPLEX SUBUNIT 7 BORSC7"/>
    <property type="match status" value="1"/>
</dbReference>
<evidence type="ECO:0000256" key="1">
    <source>
        <dbReference type="ARBA" id="ARBA00004656"/>
    </source>
</evidence>
<dbReference type="InterPro" id="IPR032143">
    <property type="entry name" value="BORCS7"/>
</dbReference>
<dbReference type="AlphaFoldDB" id="A0AAD9IYW6"/>
<evidence type="ECO:0000256" key="3">
    <source>
        <dbReference type="ARBA" id="ARBA00022295"/>
    </source>
</evidence>
<evidence type="ECO:0000313" key="6">
    <source>
        <dbReference type="EMBL" id="KAK2143088.1"/>
    </source>
</evidence>
<protein>
    <recommendedName>
        <fullName evidence="3">BLOC-1-related complex subunit 7</fullName>
    </recommendedName>
</protein>
<comment type="similarity">
    <text evidence="2">Belongs to the BORCS7 family.</text>
</comment>
<keyword evidence="4" id="KW-0472">Membrane</keyword>
<comment type="subcellular location">
    <subcellularLocation>
        <location evidence="1">Lysosome membrane</location>
    </subcellularLocation>
</comment>
<evidence type="ECO:0000256" key="4">
    <source>
        <dbReference type="ARBA" id="ARBA00023136"/>
    </source>
</evidence>
<dbReference type="GO" id="GO:0005765">
    <property type="term" value="C:lysosomal membrane"/>
    <property type="evidence" value="ECO:0007669"/>
    <property type="project" value="UniProtKB-SubCell"/>
</dbReference>
<dbReference type="GO" id="GO:0099078">
    <property type="term" value="C:BORC complex"/>
    <property type="evidence" value="ECO:0007669"/>
    <property type="project" value="TreeGrafter"/>
</dbReference>
<evidence type="ECO:0000256" key="2">
    <source>
        <dbReference type="ARBA" id="ARBA00005433"/>
    </source>
</evidence>
<dbReference type="EMBL" id="JAODUP010000879">
    <property type="protein sequence ID" value="KAK2143088.1"/>
    <property type="molecule type" value="Genomic_DNA"/>
</dbReference>
<keyword evidence="7" id="KW-1185">Reference proteome</keyword>
<reference evidence="6" key="1">
    <citation type="journal article" date="2023" name="Mol. Biol. Evol.">
        <title>Third-Generation Sequencing Reveals the Adaptive Role of the Epigenome in Three Deep-Sea Polychaetes.</title>
        <authorList>
            <person name="Perez M."/>
            <person name="Aroh O."/>
            <person name="Sun Y."/>
            <person name="Lan Y."/>
            <person name="Juniper S.K."/>
            <person name="Young C.R."/>
            <person name="Angers B."/>
            <person name="Qian P.Y."/>
        </authorList>
    </citation>
    <scope>NUCLEOTIDE SEQUENCE</scope>
    <source>
        <strain evidence="6">P08H-3</strain>
    </source>
</reference>
<sequence>MTGASGWNQETKCRLSDKVTANMNDIASLCKQLIRGSRSSDLLEKAAKNFVYQEANMENSSTNIKKMGLLVSHLQFQAEAIERSVQKMDDIQDQLKTMEK</sequence>
<keyword evidence="5" id="KW-0458">Lysosome</keyword>
<dbReference type="PANTHER" id="PTHR31397:SF1">
    <property type="entry name" value="BLOC-1-RELATED COMPLEX SUBUNIT 7"/>
    <property type="match status" value="1"/>
</dbReference>